<name>A0ABT5BMR6_9BACT</name>
<gene>
    <name evidence="1" type="ORF">POL58_47330</name>
</gene>
<dbReference type="RefSeq" id="WP_272010539.1">
    <property type="nucleotide sequence ID" value="NZ_JAQNDN010000027.1"/>
</dbReference>
<comment type="caution">
    <text evidence="1">The sequence shown here is derived from an EMBL/GenBank/DDBJ whole genome shotgun (WGS) entry which is preliminary data.</text>
</comment>
<accession>A0ABT5BMR6</accession>
<protein>
    <submittedName>
        <fullName evidence="1">Uncharacterized protein</fullName>
    </submittedName>
</protein>
<sequence>MTSPVSTYRLQLRTGFGFRATERGGTHGYHADWMERCHRRGNASLLDVDAIVSVGHKPAGRLIGMTPRPDLAIV</sequence>
<proteinExistence type="predicted"/>
<evidence type="ECO:0000313" key="2">
    <source>
        <dbReference type="Proteomes" id="UP001217838"/>
    </source>
</evidence>
<evidence type="ECO:0000313" key="1">
    <source>
        <dbReference type="EMBL" id="MDC0675448.1"/>
    </source>
</evidence>
<keyword evidence="2" id="KW-1185">Reference proteome</keyword>
<reference evidence="1 2" key="1">
    <citation type="submission" date="2022-11" db="EMBL/GenBank/DDBJ databases">
        <title>Minimal conservation of predation-associated metabolite biosynthetic gene clusters underscores biosynthetic potential of Myxococcota including descriptions for ten novel species: Archangium lansinium sp. nov., Myxococcus landrumus sp. nov., Nannocystis bai.</title>
        <authorList>
            <person name="Ahearne A."/>
            <person name="Stevens C."/>
            <person name="Dowd S."/>
        </authorList>
    </citation>
    <scope>NUCLEOTIDE SEQUENCE [LARGE SCALE GENOMIC DNA]</scope>
    <source>
        <strain evidence="1 2">NCELM</strain>
    </source>
</reference>
<organism evidence="1 2">
    <name type="scientific">Nannocystis radixulma</name>
    <dbReference type="NCBI Taxonomy" id="2995305"/>
    <lineage>
        <taxon>Bacteria</taxon>
        <taxon>Pseudomonadati</taxon>
        <taxon>Myxococcota</taxon>
        <taxon>Polyangia</taxon>
        <taxon>Nannocystales</taxon>
        <taxon>Nannocystaceae</taxon>
        <taxon>Nannocystis</taxon>
    </lineage>
</organism>
<dbReference type="Proteomes" id="UP001217838">
    <property type="component" value="Unassembled WGS sequence"/>
</dbReference>
<dbReference type="EMBL" id="JAQNDN010000027">
    <property type="protein sequence ID" value="MDC0675448.1"/>
    <property type="molecule type" value="Genomic_DNA"/>
</dbReference>